<gene>
    <name evidence="2" type="ORF">CLV62_107109</name>
</gene>
<keyword evidence="2" id="KW-0689">Ribosomal protein</keyword>
<dbReference type="EMBL" id="QICL01000007">
    <property type="protein sequence ID" value="PXV65512.1"/>
    <property type="molecule type" value="Genomic_DNA"/>
</dbReference>
<feature type="domain" description="N-acetyltransferase" evidence="1">
    <location>
        <begin position="3"/>
        <end position="159"/>
    </location>
</feature>
<evidence type="ECO:0000259" key="1">
    <source>
        <dbReference type="PROSITE" id="PS51186"/>
    </source>
</evidence>
<dbReference type="RefSeq" id="WP_110310234.1">
    <property type="nucleotide sequence ID" value="NZ_QICL01000007.1"/>
</dbReference>
<protein>
    <submittedName>
        <fullName evidence="2">Ribosomal protein S18 acetylase RimI-like enzyme</fullName>
    </submittedName>
</protein>
<keyword evidence="3" id="KW-1185">Reference proteome</keyword>
<accession>A0A2V3PRS5</accession>
<comment type="caution">
    <text evidence="2">The sequence shown here is derived from an EMBL/GenBank/DDBJ whole genome shotgun (WGS) entry which is preliminary data.</text>
</comment>
<evidence type="ECO:0000313" key="3">
    <source>
        <dbReference type="Proteomes" id="UP000247973"/>
    </source>
</evidence>
<keyword evidence="2" id="KW-0687">Ribonucleoprotein</keyword>
<proteinExistence type="predicted"/>
<dbReference type="PROSITE" id="PS51186">
    <property type="entry name" value="GNAT"/>
    <property type="match status" value="1"/>
</dbReference>
<dbReference type="InterPro" id="IPR000182">
    <property type="entry name" value="GNAT_dom"/>
</dbReference>
<dbReference type="Pfam" id="PF00583">
    <property type="entry name" value="Acetyltransf_1"/>
    <property type="match status" value="1"/>
</dbReference>
<dbReference type="Proteomes" id="UP000247973">
    <property type="component" value="Unassembled WGS sequence"/>
</dbReference>
<reference evidence="2 3" key="1">
    <citation type="submission" date="2018-03" db="EMBL/GenBank/DDBJ databases">
        <title>Genomic Encyclopedia of Archaeal and Bacterial Type Strains, Phase II (KMG-II): from individual species to whole genera.</title>
        <authorList>
            <person name="Goeker M."/>
        </authorList>
    </citation>
    <scope>NUCLEOTIDE SEQUENCE [LARGE SCALE GENOMIC DNA]</scope>
    <source>
        <strain evidence="2 3">DSM 100214</strain>
    </source>
</reference>
<dbReference type="InterPro" id="IPR016181">
    <property type="entry name" value="Acyl_CoA_acyltransferase"/>
</dbReference>
<name>A0A2V3PRS5_9BACT</name>
<dbReference type="GO" id="GO:0016747">
    <property type="term" value="F:acyltransferase activity, transferring groups other than amino-acyl groups"/>
    <property type="evidence" value="ECO:0007669"/>
    <property type="project" value="InterPro"/>
</dbReference>
<dbReference type="GO" id="GO:0005840">
    <property type="term" value="C:ribosome"/>
    <property type="evidence" value="ECO:0007669"/>
    <property type="project" value="UniProtKB-KW"/>
</dbReference>
<organism evidence="2 3">
    <name type="scientific">Dysgonomonas alginatilytica</name>
    <dbReference type="NCBI Taxonomy" id="1605892"/>
    <lineage>
        <taxon>Bacteria</taxon>
        <taxon>Pseudomonadati</taxon>
        <taxon>Bacteroidota</taxon>
        <taxon>Bacteroidia</taxon>
        <taxon>Bacteroidales</taxon>
        <taxon>Dysgonomonadaceae</taxon>
        <taxon>Dysgonomonas</taxon>
    </lineage>
</organism>
<sequence>MNIKFKKVSDFKRGILFDLLKNAYSFDCKYERICIADWLFFDNFFFDNLQIADKCGFVTTLNDEAIGFVSWDPRKMPEYTEIGHNCIASRYKGCGYGKIQLQEAVNRIVQNNPQKIIVTTNSDLIPAQRMYESIGFTISQKRIEPDTSEFELINYELLI</sequence>
<dbReference type="OrthoDB" id="66776at2"/>
<dbReference type="SUPFAM" id="SSF55729">
    <property type="entry name" value="Acyl-CoA N-acyltransferases (Nat)"/>
    <property type="match status" value="1"/>
</dbReference>
<dbReference type="AlphaFoldDB" id="A0A2V3PRS5"/>
<evidence type="ECO:0000313" key="2">
    <source>
        <dbReference type="EMBL" id="PXV65512.1"/>
    </source>
</evidence>
<dbReference type="Gene3D" id="3.40.630.30">
    <property type="match status" value="1"/>
</dbReference>